<dbReference type="SUPFAM" id="SSF54001">
    <property type="entry name" value="Cysteine proteinases"/>
    <property type="match status" value="1"/>
</dbReference>
<feature type="region of interest" description="Disordered" evidence="1">
    <location>
        <begin position="189"/>
        <end position="208"/>
    </location>
</feature>
<evidence type="ECO:0000313" key="3">
    <source>
        <dbReference type="Proteomes" id="UP000887578"/>
    </source>
</evidence>
<dbReference type="InterPro" id="IPR003323">
    <property type="entry name" value="OTU_dom"/>
</dbReference>
<dbReference type="Gene3D" id="3.90.70.80">
    <property type="match status" value="1"/>
</dbReference>
<evidence type="ECO:0000259" key="2">
    <source>
        <dbReference type="PROSITE" id="PS50802"/>
    </source>
</evidence>
<proteinExistence type="predicted"/>
<keyword evidence="3" id="KW-1185">Reference proteome</keyword>
<feature type="compositionally biased region" description="Acidic residues" evidence="1">
    <location>
        <begin position="849"/>
        <end position="865"/>
    </location>
</feature>
<sequence length="1109" mass="127825">MTNPYKAYAYFPDELPARPVSLKNNNFCELIGVDFHENRTVDSYCRCKNCPVDVSIKQAVCCRDVVASETLWMPKCIACERFIDLSKDEHVRLPTTNERRIEFGKIFGISAQEMLNFGINTYLCPQHFTEKDFTYDGTRINGLRRAAVPHSQQIQFNQSPRPISIPEYSRFLQPPPHFTSHAPNFSFTKHSSTDYKPNKRPSILRKQNNLPFSYSTASPIEKKREKNPLLFKKSMPLLELTSANCNNRSDFDNQSDYDFDNSFDNNIDMETPQDFMLKDYDLQQKNKRKYANDDVDDGFNFETANLKYKKQKFEFKDEDEKSKKDVDLNGMVLIEIQQLLQLFKCCPKCGEILKDGHKIDLKIIGTAGTIYYSCPKCPNFHQTFCTQSNIPGTKMKKGNVLVASAASIAPIAYPTLKNFFELAKINIFSNSFFQRNNKNVVWPVVKNHYFQEQRNLIDLLKNMDKCSVTTDGQYDSPGFCAQICRVVAINSETGYVVAFKALQKYMTDNNSSKMELVGTKAVLKFLLDHGINVEVLTTDRHVTIRKMMEEDFSEIKHFFDSWHVIKSNVKDLREKTKVKRSGNLKLFVKPIKNHMWFSIAEGQGDGILAREILLSALFHVLNIHNWELGNISDQLYNAMENIIGKDKKKNLFFREKNPKKLGSKIFQSLEFTKITSCCHEAITPEMPKKQYMDPASWEYYYLFLQLTKENLLADYIRCSPDFTTSKVENFHSLATGRYCPKKTFFPLFGYMMRTMLAILDYNNKVKEERSGNRRVLRYVLQDSKANPGEKIKKAIKSKASTTWKHNILTDCVQVIENGFVFDDPDNFIDIQETSTNNEENSDDEAEYIENEDFIDDEITDNESEEREDKSGTDHLSTNIISKTNKDLIPSTAKPKAPKSKQVNSKNEPTLDKDGLDIINPNETKKTVFSAPKFIPPTLEQIQHALKIFEIDEKLAIKSPLLKLESGTMNIKKLKLHDVKKDGNCGYRALSYLLTGTEEFHWVIRLKVMSHIAENADKIRGIWTVAVKEEFQKRYEQLADKRPRAVGDDQWAGNNDFCGFASLANINVFVNSEKTEKWVPHIKDEGWNETDPAFFIHHVNRNHFMAVDGI</sequence>
<name>A0A914P364_9BILA</name>
<dbReference type="PROSITE" id="PS50802">
    <property type="entry name" value="OTU"/>
    <property type="match status" value="1"/>
</dbReference>
<feature type="region of interest" description="Disordered" evidence="1">
    <location>
        <begin position="849"/>
        <end position="917"/>
    </location>
</feature>
<evidence type="ECO:0000256" key="1">
    <source>
        <dbReference type="SAM" id="MobiDB-lite"/>
    </source>
</evidence>
<dbReference type="WBParaSite" id="PDA_v2.g12290.t1">
    <property type="protein sequence ID" value="PDA_v2.g12290.t1"/>
    <property type="gene ID" value="PDA_v2.g12290"/>
</dbReference>
<dbReference type="PANTHER" id="PTHR31751">
    <property type="entry name" value="SI:CH211-108C17.2-RELATED-RELATED"/>
    <property type="match status" value="1"/>
</dbReference>
<reference evidence="4" key="1">
    <citation type="submission" date="2022-11" db="UniProtKB">
        <authorList>
            <consortium name="WormBaseParasite"/>
        </authorList>
    </citation>
    <scope>IDENTIFICATION</scope>
</reference>
<dbReference type="InterPro" id="IPR038765">
    <property type="entry name" value="Papain-like_cys_pep_sf"/>
</dbReference>
<protein>
    <submittedName>
        <fullName evidence="4">OTU domain-containing protein</fullName>
    </submittedName>
</protein>
<evidence type="ECO:0000313" key="4">
    <source>
        <dbReference type="WBParaSite" id="PDA_v2.g12290.t1"/>
    </source>
</evidence>
<dbReference type="PANTHER" id="PTHR31751:SF42">
    <property type="entry name" value="PROTEIN CBG10204"/>
    <property type="match status" value="1"/>
</dbReference>
<feature type="compositionally biased region" description="Polar residues" evidence="1">
    <location>
        <begin position="873"/>
        <end position="882"/>
    </location>
</feature>
<organism evidence="3 4">
    <name type="scientific">Panagrolaimus davidi</name>
    <dbReference type="NCBI Taxonomy" id="227884"/>
    <lineage>
        <taxon>Eukaryota</taxon>
        <taxon>Metazoa</taxon>
        <taxon>Ecdysozoa</taxon>
        <taxon>Nematoda</taxon>
        <taxon>Chromadorea</taxon>
        <taxon>Rhabditida</taxon>
        <taxon>Tylenchina</taxon>
        <taxon>Panagrolaimomorpha</taxon>
        <taxon>Panagrolaimoidea</taxon>
        <taxon>Panagrolaimidae</taxon>
        <taxon>Panagrolaimus</taxon>
    </lineage>
</organism>
<dbReference type="Proteomes" id="UP000887578">
    <property type="component" value="Unplaced"/>
</dbReference>
<dbReference type="AlphaFoldDB" id="A0A914P364"/>
<feature type="domain" description="OTU" evidence="2">
    <location>
        <begin position="973"/>
        <end position="1109"/>
    </location>
</feature>
<accession>A0A914P364</accession>